<dbReference type="InterPro" id="IPR052028">
    <property type="entry name" value="HipA_Ser/Thr_kinase"/>
</dbReference>
<name>A0A3B1ANA2_9ZZZZ</name>
<proteinExistence type="predicted"/>
<reference evidence="4" key="1">
    <citation type="submission" date="2018-06" db="EMBL/GenBank/DDBJ databases">
        <authorList>
            <person name="Zhirakovskaya E."/>
        </authorList>
    </citation>
    <scope>NUCLEOTIDE SEQUENCE</scope>
</reference>
<organism evidence="4">
    <name type="scientific">hydrothermal vent metagenome</name>
    <dbReference type="NCBI Taxonomy" id="652676"/>
    <lineage>
        <taxon>unclassified sequences</taxon>
        <taxon>metagenomes</taxon>
        <taxon>ecological metagenomes</taxon>
    </lineage>
</organism>
<dbReference type="EMBL" id="UOFS01000040">
    <property type="protein sequence ID" value="VAW99709.1"/>
    <property type="molecule type" value="Genomic_DNA"/>
</dbReference>
<dbReference type="Pfam" id="PF07804">
    <property type="entry name" value="HipA_C"/>
    <property type="match status" value="1"/>
</dbReference>
<dbReference type="AlphaFoldDB" id="A0A3B1ANA2"/>
<dbReference type="Gene3D" id="1.10.1070.20">
    <property type="match status" value="1"/>
</dbReference>
<accession>A0A3B1ANA2</accession>
<keyword evidence="2" id="KW-0418">Kinase</keyword>
<dbReference type="InterPro" id="IPR012893">
    <property type="entry name" value="HipA-like_C"/>
</dbReference>
<feature type="domain" description="HipA-like C-terminal" evidence="3">
    <location>
        <begin position="188"/>
        <end position="387"/>
    </location>
</feature>
<evidence type="ECO:0000256" key="1">
    <source>
        <dbReference type="ARBA" id="ARBA00022679"/>
    </source>
</evidence>
<protein>
    <recommendedName>
        <fullName evidence="3">HipA-like C-terminal domain-containing protein</fullName>
    </recommendedName>
</protein>
<evidence type="ECO:0000259" key="3">
    <source>
        <dbReference type="Pfam" id="PF07804"/>
    </source>
</evidence>
<dbReference type="GO" id="GO:0005829">
    <property type="term" value="C:cytosol"/>
    <property type="evidence" value="ECO:0007669"/>
    <property type="project" value="TreeGrafter"/>
</dbReference>
<evidence type="ECO:0000313" key="4">
    <source>
        <dbReference type="EMBL" id="VAW99709.1"/>
    </source>
</evidence>
<evidence type="ECO:0000256" key="2">
    <source>
        <dbReference type="ARBA" id="ARBA00022777"/>
    </source>
</evidence>
<sequence length="461" mass="52584">MADKHAVIWTNVTGSPLKMGDLIVTHEQTRFSYHEEFLAQNNPNGLSLLSSPQLFASDPVVFYAKDLLPMHPRLISLIPGNGRNNIQRRIYTRVLDNNEYDIAAGFDTDWELLLLAGHNGIGHIDIFRDDRIAEKWYESKTEHVEIIGKRSNFWQSVKQDIQEISAKDSQVYELESEDIVELLGPTPSVGGMIPKLLVAIPDKPEWNGSFAVPGTKQVDQQKYVDVLLKIEPREYRGVSALEACCLQWHKKLNFDVPRYWRTTLDGMNLLAVERFDRNPDGTPIPMESFFSVFASGDKNFQETADTDMQEIGDRITKLASVVNMDTNSIRQQIYKRFVLAFFTGNGDMHLENLSFLGGPNNVELAPVYDPAPMRAWVQHNTRSAIPINFDNEIGGVVDNLIAVGTSFGFNLNEAKEQFYFYEHATRKYTDSIMALEDVPLQRRQNLYDILKQERKVLKLHV</sequence>
<gene>
    <name evidence="4" type="ORF">MNBD_GAMMA22-2892</name>
</gene>
<keyword evidence="1" id="KW-0808">Transferase</keyword>
<dbReference type="PANTHER" id="PTHR37419">
    <property type="entry name" value="SERINE/THREONINE-PROTEIN KINASE TOXIN HIPA"/>
    <property type="match status" value="1"/>
</dbReference>
<dbReference type="GO" id="GO:0004674">
    <property type="term" value="F:protein serine/threonine kinase activity"/>
    <property type="evidence" value="ECO:0007669"/>
    <property type="project" value="TreeGrafter"/>
</dbReference>